<dbReference type="OrthoDB" id="1728428at2759"/>
<accession>A0A6A1WIT3</accession>
<dbReference type="PANTHER" id="PTHR33116">
    <property type="entry name" value="REVERSE TRANSCRIPTASE ZINC-BINDING DOMAIN-CONTAINING PROTEIN-RELATED-RELATED"/>
    <property type="match status" value="1"/>
</dbReference>
<gene>
    <name evidence="1" type="ORF">CJ030_MR1G016594</name>
</gene>
<evidence type="ECO:0000313" key="1">
    <source>
        <dbReference type="EMBL" id="KAB1225192.1"/>
    </source>
</evidence>
<sequence length="261" mass="29524">MVCAQNSWCRLKGIKVGRDSPSITHLLFTDYLLLFGKATVREASILDDCLSEYMAWSGQKVNRAKSSVHFSKNLRGQPLVAIMDHLQLRKLPSKAKHLGLPLIIPRSKGEAAVEIKEKFLKKITGWKAKILSQAGRTMMIKAVAGAIPSYFLGYYAMPNAWCKDLDRFLKNFLWGYKVKKPRNLSLKGWKSICLPKCGGLGIRLFSDINTALVSKLAWFMISQKERLWVRVLGGKYLRGKSVMEAGVSVGDLWIWRSIVKY</sequence>
<dbReference type="Proteomes" id="UP000516437">
    <property type="component" value="Chromosome 1"/>
</dbReference>
<dbReference type="PANTHER" id="PTHR33116:SF86">
    <property type="entry name" value="REVERSE TRANSCRIPTASE DOMAIN-CONTAINING PROTEIN"/>
    <property type="match status" value="1"/>
</dbReference>
<reference evidence="1 2" key="1">
    <citation type="journal article" date="2019" name="Plant Biotechnol. J.">
        <title>The red bayberry genome and genetic basis of sex determination.</title>
        <authorList>
            <person name="Jia H.M."/>
            <person name="Jia H.J."/>
            <person name="Cai Q.L."/>
            <person name="Wang Y."/>
            <person name="Zhao H.B."/>
            <person name="Yang W.F."/>
            <person name="Wang G.Y."/>
            <person name="Li Y.H."/>
            <person name="Zhan D.L."/>
            <person name="Shen Y.T."/>
            <person name="Niu Q.F."/>
            <person name="Chang L."/>
            <person name="Qiu J."/>
            <person name="Zhao L."/>
            <person name="Xie H.B."/>
            <person name="Fu W.Y."/>
            <person name="Jin J."/>
            <person name="Li X.W."/>
            <person name="Jiao Y."/>
            <person name="Zhou C.C."/>
            <person name="Tu T."/>
            <person name="Chai C.Y."/>
            <person name="Gao J.L."/>
            <person name="Fan L.J."/>
            <person name="van de Weg E."/>
            <person name="Wang J.Y."/>
            <person name="Gao Z.S."/>
        </authorList>
    </citation>
    <scope>NUCLEOTIDE SEQUENCE [LARGE SCALE GENOMIC DNA]</scope>
    <source>
        <tissue evidence="1">Leaves</tissue>
    </source>
</reference>
<keyword evidence="2" id="KW-1185">Reference proteome</keyword>
<protein>
    <submittedName>
        <fullName evidence="1">Uncharacterized protein</fullName>
    </submittedName>
</protein>
<evidence type="ECO:0000313" key="2">
    <source>
        <dbReference type="Proteomes" id="UP000516437"/>
    </source>
</evidence>
<name>A0A6A1WIT3_9ROSI</name>
<dbReference type="EMBL" id="RXIC02000019">
    <property type="protein sequence ID" value="KAB1225192.1"/>
    <property type="molecule type" value="Genomic_DNA"/>
</dbReference>
<organism evidence="1 2">
    <name type="scientific">Morella rubra</name>
    <name type="common">Chinese bayberry</name>
    <dbReference type="NCBI Taxonomy" id="262757"/>
    <lineage>
        <taxon>Eukaryota</taxon>
        <taxon>Viridiplantae</taxon>
        <taxon>Streptophyta</taxon>
        <taxon>Embryophyta</taxon>
        <taxon>Tracheophyta</taxon>
        <taxon>Spermatophyta</taxon>
        <taxon>Magnoliopsida</taxon>
        <taxon>eudicotyledons</taxon>
        <taxon>Gunneridae</taxon>
        <taxon>Pentapetalae</taxon>
        <taxon>rosids</taxon>
        <taxon>fabids</taxon>
        <taxon>Fagales</taxon>
        <taxon>Myricaceae</taxon>
        <taxon>Morella</taxon>
    </lineage>
</organism>
<dbReference type="AlphaFoldDB" id="A0A6A1WIT3"/>
<proteinExistence type="predicted"/>
<comment type="caution">
    <text evidence="1">The sequence shown here is derived from an EMBL/GenBank/DDBJ whole genome shotgun (WGS) entry which is preliminary data.</text>
</comment>